<dbReference type="RefSeq" id="WP_004072456.1">
    <property type="nucleotide sequence ID" value="NZ_CM001488.1"/>
</dbReference>
<dbReference type="PROSITE" id="PS50893">
    <property type="entry name" value="ABC_TRANSPORTER_2"/>
    <property type="match status" value="1"/>
</dbReference>
<evidence type="ECO:0000259" key="8">
    <source>
        <dbReference type="PROSITE" id="PS50893"/>
    </source>
</evidence>
<dbReference type="EMBL" id="CM001488">
    <property type="protein sequence ID" value="EIM63395.1"/>
    <property type="molecule type" value="Genomic_DNA"/>
</dbReference>
<dbReference type="PANTHER" id="PTHR24221:SF248">
    <property type="entry name" value="ABC TRANSPORTER TRANSMEMBRANE REGION"/>
    <property type="match status" value="1"/>
</dbReference>
<keyword evidence="2 7" id="KW-0812">Transmembrane</keyword>
<evidence type="ECO:0000256" key="2">
    <source>
        <dbReference type="ARBA" id="ARBA00022692"/>
    </source>
</evidence>
<dbReference type="GO" id="GO:0140359">
    <property type="term" value="F:ABC-type transporter activity"/>
    <property type="evidence" value="ECO:0007669"/>
    <property type="project" value="InterPro"/>
</dbReference>
<protein>
    <submittedName>
        <fullName evidence="10">Type I secretion system ABC transporter, PrtD family</fullName>
    </submittedName>
</protein>
<keyword evidence="5 7" id="KW-1133">Transmembrane helix</keyword>
<dbReference type="GO" id="GO:0034040">
    <property type="term" value="F:ATPase-coupled lipid transmembrane transporter activity"/>
    <property type="evidence" value="ECO:0007669"/>
    <property type="project" value="TreeGrafter"/>
</dbReference>
<dbReference type="OrthoDB" id="9772049at2"/>
<dbReference type="eggNOG" id="COG4618">
    <property type="taxonomic scope" value="Bacteria"/>
</dbReference>
<keyword evidence="4" id="KW-0067">ATP-binding</keyword>
<dbReference type="InterPro" id="IPR003439">
    <property type="entry name" value="ABC_transporter-like_ATP-bd"/>
</dbReference>
<dbReference type="Gene3D" id="3.40.50.300">
    <property type="entry name" value="P-loop containing nucleotide triphosphate hydrolases"/>
    <property type="match status" value="1"/>
</dbReference>
<keyword evidence="11" id="KW-1185">Reference proteome</keyword>
<dbReference type="SMART" id="SM00382">
    <property type="entry name" value="AAA"/>
    <property type="match status" value="1"/>
</dbReference>
<dbReference type="STRING" id="879212.DespoDRAFT_01451"/>
<dbReference type="InterPro" id="IPR011527">
    <property type="entry name" value="ABC1_TM_dom"/>
</dbReference>
<dbReference type="PANTHER" id="PTHR24221">
    <property type="entry name" value="ATP-BINDING CASSETTE SUB-FAMILY B"/>
    <property type="match status" value="1"/>
</dbReference>
<evidence type="ECO:0000256" key="5">
    <source>
        <dbReference type="ARBA" id="ARBA00022989"/>
    </source>
</evidence>
<feature type="transmembrane region" description="Helical" evidence="7">
    <location>
        <begin position="149"/>
        <end position="168"/>
    </location>
</feature>
<feature type="transmembrane region" description="Helical" evidence="7">
    <location>
        <begin position="238"/>
        <end position="256"/>
    </location>
</feature>
<dbReference type="HOGENOM" id="CLU_000604_95_6_7"/>
<evidence type="ECO:0000256" key="4">
    <source>
        <dbReference type="ARBA" id="ARBA00022840"/>
    </source>
</evidence>
<feature type="transmembrane region" description="Helical" evidence="7">
    <location>
        <begin position="12"/>
        <end position="35"/>
    </location>
</feature>
<dbReference type="InterPro" id="IPR039421">
    <property type="entry name" value="Type_1_exporter"/>
</dbReference>
<dbReference type="InterPro" id="IPR003593">
    <property type="entry name" value="AAA+_ATPase"/>
</dbReference>
<sequence>MIIYLRSCFKYFVFAGLFSIFINTLYLTFSLYMLAVYRNVLANYSMSTLYALTAIALTALVVLGLLEFCRSRLLVRAGIQLDKLLSRRVLKAMLKDLCRADSDRYTKGLNDINTLRNYLGGNSIFAFFDLPWIFIYLWVIYLVHPLLGLTATGGAVVVFIIGLLQSGLTQKDTARAQILKNQGVQWVSASFRTARELESMGMTGNAASRYCQINDQEIQIHDKTGNVRHILGAVSQSFGILMQVIIYGVGAALVLANKSDPGVIIAASIIMGRALAPVNQAIAAWKQTSDARTAYDNLSALLKKSQQKPDTVGEITGALDVADVSLSINETQVLSHIDFALKPGEIMGLVGPNGAGKTSLCRMILGMWKPDSGVVELDGKNVFELDNDDIGQYLGYLPQNVELFAGSVKDNIARMGQADGEKILQAAQRAGAHEVILTFPQGYDTDIGEAGRSLSGGQRQRVGLARALYGTPKLVILDEPNSNLDEAGEQALIKALKNLKQMGATTIMITHKPNLLYTVDKILVLQQGQQVRFGDRDAVVGQLMGGVNATHN</sequence>
<dbReference type="SUPFAM" id="SSF90123">
    <property type="entry name" value="ABC transporter transmembrane region"/>
    <property type="match status" value="1"/>
</dbReference>
<dbReference type="Pfam" id="PF00664">
    <property type="entry name" value="ABC_membrane"/>
    <property type="match status" value="1"/>
</dbReference>
<dbReference type="Gene3D" id="1.20.1560.10">
    <property type="entry name" value="ABC transporter type 1, transmembrane domain"/>
    <property type="match status" value="1"/>
</dbReference>
<dbReference type="NCBIfam" id="TIGR01842">
    <property type="entry name" value="type_I_sec_PrtD"/>
    <property type="match status" value="1"/>
</dbReference>
<dbReference type="Proteomes" id="UP000005778">
    <property type="component" value="Chromosome"/>
</dbReference>
<keyword evidence="6 7" id="KW-0472">Membrane</keyword>
<dbReference type="PROSITE" id="PS50929">
    <property type="entry name" value="ABC_TM1F"/>
    <property type="match status" value="1"/>
</dbReference>
<keyword evidence="3" id="KW-0547">Nucleotide-binding</keyword>
<evidence type="ECO:0000256" key="1">
    <source>
        <dbReference type="ARBA" id="ARBA00004651"/>
    </source>
</evidence>
<dbReference type="Pfam" id="PF00005">
    <property type="entry name" value="ABC_tran"/>
    <property type="match status" value="1"/>
</dbReference>
<dbReference type="GO" id="GO:0030253">
    <property type="term" value="P:protein secretion by the type I secretion system"/>
    <property type="evidence" value="ECO:0007669"/>
    <property type="project" value="InterPro"/>
</dbReference>
<evidence type="ECO:0000256" key="3">
    <source>
        <dbReference type="ARBA" id="ARBA00022741"/>
    </source>
</evidence>
<dbReference type="InterPro" id="IPR036640">
    <property type="entry name" value="ABC1_TM_sf"/>
</dbReference>
<dbReference type="GO" id="GO:0005524">
    <property type="term" value="F:ATP binding"/>
    <property type="evidence" value="ECO:0007669"/>
    <property type="project" value="UniProtKB-KW"/>
</dbReference>
<reference evidence="10 11" key="2">
    <citation type="submission" date="2012-02" db="EMBL/GenBank/DDBJ databases">
        <title>Improved High-Quality Draft sequence of Desulfobacter postgatei 2ac9.</title>
        <authorList>
            <consortium name="US DOE Joint Genome Institute"/>
            <person name="Lucas S."/>
            <person name="Han J."/>
            <person name="Lapidus A."/>
            <person name="Cheng J.-F."/>
            <person name="Goodwin L."/>
            <person name="Pitluck S."/>
            <person name="Peters L."/>
            <person name="Ovchinnikova G."/>
            <person name="Held B."/>
            <person name="Detter J.C."/>
            <person name="Han C."/>
            <person name="Tapia R."/>
            <person name="Land M."/>
            <person name="Hauser L."/>
            <person name="Kyrpides N."/>
            <person name="Ivanova N."/>
            <person name="Pagani I."/>
            <person name="Orellana R."/>
            <person name="Lovley D."/>
            <person name="Woyke T."/>
        </authorList>
    </citation>
    <scope>NUCLEOTIDE SEQUENCE [LARGE SCALE GENOMIC DNA]</scope>
    <source>
        <strain evidence="10 11">2ac9</strain>
    </source>
</reference>
<dbReference type="GO" id="GO:0030256">
    <property type="term" value="C:type I protein secretion system complex"/>
    <property type="evidence" value="ECO:0007669"/>
    <property type="project" value="InterPro"/>
</dbReference>
<feature type="domain" description="ABC transporter" evidence="8">
    <location>
        <begin position="319"/>
        <end position="552"/>
    </location>
</feature>
<dbReference type="GO" id="GO:0016887">
    <property type="term" value="F:ATP hydrolysis activity"/>
    <property type="evidence" value="ECO:0007669"/>
    <property type="project" value="InterPro"/>
</dbReference>
<evidence type="ECO:0000256" key="7">
    <source>
        <dbReference type="SAM" id="Phobius"/>
    </source>
</evidence>
<feature type="transmembrane region" description="Helical" evidence="7">
    <location>
        <begin position="262"/>
        <end position="285"/>
    </location>
</feature>
<evidence type="ECO:0000256" key="6">
    <source>
        <dbReference type="ARBA" id="ARBA00023136"/>
    </source>
</evidence>
<feature type="domain" description="ABC transmembrane type-1" evidence="9">
    <location>
        <begin position="13"/>
        <end position="290"/>
    </location>
</feature>
<dbReference type="InterPro" id="IPR010128">
    <property type="entry name" value="ATPase_T1SS_PrtD-like"/>
</dbReference>
<evidence type="ECO:0000313" key="11">
    <source>
        <dbReference type="Proteomes" id="UP000005778"/>
    </source>
</evidence>
<organism evidence="10 11">
    <name type="scientific">Desulfobacter postgatei 2ac9</name>
    <dbReference type="NCBI Taxonomy" id="879212"/>
    <lineage>
        <taxon>Bacteria</taxon>
        <taxon>Pseudomonadati</taxon>
        <taxon>Thermodesulfobacteriota</taxon>
        <taxon>Desulfobacteria</taxon>
        <taxon>Desulfobacterales</taxon>
        <taxon>Desulfobacteraceae</taxon>
        <taxon>Desulfobacter</taxon>
    </lineage>
</organism>
<dbReference type="PROSITE" id="PS00211">
    <property type="entry name" value="ABC_TRANSPORTER_1"/>
    <property type="match status" value="1"/>
</dbReference>
<feature type="transmembrane region" description="Helical" evidence="7">
    <location>
        <begin position="124"/>
        <end position="143"/>
    </location>
</feature>
<dbReference type="SUPFAM" id="SSF52540">
    <property type="entry name" value="P-loop containing nucleoside triphosphate hydrolases"/>
    <property type="match status" value="1"/>
</dbReference>
<comment type="subcellular location">
    <subcellularLocation>
        <location evidence="1">Cell membrane</location>
        <topology evidence="1">Multi-pass membrane protein</topology>
    </subcellularLocation>
</comment>
<name>I5B1N2_9BACT</name>
<feature type="transmembrane region" description="Helical" evidence="7">
    <location>
        <begin position="47"/>
        <end position="66"/>
    </location>
</feature>
<dbReference type="InterPro" id="IPR027417">
    <property type="entry name" value="P-loop_NTPase"/>
</dbReference>
<dbReference type="GO" id="GO:0005886">
    <property type="term" value="C:plasma membrane"/>
    <property type="evidence" value="ECO:0007669"/>
    <property type="project" value="UniProtKB-SubCell"/>
</dbReference>
<dbReference type="AlphaFoldDB" id="I5B1N2"/>
<proteinExistence type="predicted"/>
<dbReference type="InterPro" id="IPR017871">
    <property type="entry name" value="ABC_transporter-like_CS"/>
</dbReference>
<accession>I5B1N2</accession>
<evidence type="ECO:0000259" key="9">
    <source>
        <dbReference type="PROSITE" id="PS50929"/>
    </source>
</evidence>
<evidence type="ECO:0000313" key="10">
    <source>
        <dbReference type="EMBL" id="EIM63395.1"/>
    </source>
</evidence>
<reference evidence="10 11" key="1">
    <citation type="submission" date="2011-09" db="EMBL/GenBank/DDBJ databases">
        <authorList>
            <consortium name="US DOE Joint Genome Institute (JGI-PGF)"/>
            <person name="Lucas S."/>
            <person name="Han J."/>
            <person name="Lapidus A."/>
            <person name="Cheng J.-F."/>
            <person name="Goodwin L."/>
            <person name="Pitluck S."/>
            <person name="Peters L."/>
            <person name="Land M.L."/>
            <person name="Hauser L."/>
            <person name="Orellana R."/>
            <person name="Lovley D."/>
            <person name="Woyke T.J."/>
        </authorList>
    </citation>
    <scope>NUCLEOTIDE SEQUENCE [LARGE SCALE GENOMIC DNA]</scope>
    <source>
        <strain evidence="10 11">2ac9</strain>
    </source>
</reference>
<gene>
    <name evidence="10" type="ORF">DespoDRAFT_01451</name>
</gene>